<dbReference type="EMBL" id="JBHMDM010000011">
    <property type="protein sequence ID" value="MFB9378757.1"/>
    <property type="molecule type" value="Genomic_DNA"/>
</dbReference>
<evidence type="ECO:0000256" key="2">
    <source>
        <dbReference type="ARBA" id="ARBA00022679"/>
    </source>
</evidence>
<dbReference type="PANTHER" id="PTHR12526">
    <property type="entry name" value="GLYCOSYLTRANSFERASE"/>
    <property type="match status" value="1"/>
</dbReference>
<protein>
    <submittedName>
        <fullName evidence="4">Glycosyltransferase family 4 protein</fullName>
        <ecNumber evidence="4">2.4.-.-</ecNumber>
    </submittedName>
</protein>
<dbReference type="InterPro" id="IPR028098">
    <property type="entry name" value="Glyco_trans_4-like_N"/>
</dbReference>
<feature type="domain" description="Glycosyltransferase subfamily 4-like N-terminal" evidence="3">
    <location>
        <begin position="25"/>
        <end position="196"/>
    </location>
</feature>
<accession>A0ABV5LXD4</accession>
<sequence>MNFRPGTRVVHVCLDPGIPVFGAKGCSVHVQEVLRVMVAAGADVHVVAARVGGAAPQGLSAVTVHELGRPQGEPADRERRQVALDATAADLVADLLTGTDPGTALVYERHALFAAAVAERCRRLGVRHVLEVNAPLVEEHATHRGLVHVTEAREASRRALRATSRVVAVSSAVAEFVRSSSGVEALVVPNGVDVQRFRPAPTDPAPGATPAEFDVAFVGAFRPWHGLDVLLEAATRLRDLPGKPVRLRLIGDGPGRADVLDRAAAAGIACTATGALPPADVPAALSGARAAVAPYPRGAAYFSPLKVAEYLAAGIPTVAGAVGDLARSYRDGHELLLVEPGDAAALTAALQRIRTEPVLAAGLAAAGRRAAVERFSWTGVVRRSLADVPAPDGAEVAA</sequence>
<keyword evidence="5" id="KW-1185">Reference proteome</keyword>
<organism evidence="4 5">
    <name type="scientific">Kineococcus gynurae</name>
    <dbReference type="NCBI Taxonomy" id="452979"/>
    <lineage>
        <taxon>Bacteria</taxon>
        <taxon>Bacillati</taxon>
        <taxon>Actinomycetota</taxon>
        <taxon>Actinomycetes</taxon>
        <taxon>Kineosporiales</taxon>
        <taxon>Kineosporiaceae</taxon>
        <taxon>Kineococcus</taxon>
    </lineage>
</organism>
<reference evidence="4 5" key="1">
    <citation type="submission" date="2024-09" db="EMBL/GenBank/DDBJ databases">
        <authorList>
            <person name="Sun Q."/>
            <person name="Mori K."/>
        </authorList>
    </citation>
    <scope>NUCLEOTIDE SEQUENCE [LARGE SCALE GENOMIC DNA]</scope>
    <source>
        <strain evidence="4 5">TISTR 1856</strain>
    </source>
</reference>
<proteinExistence type="predicted"/>
<dbReference type="Proteomes" id="UP001589748">
    <property type="component" value="Unassembled WGS sequence"/>
</dbReference>
<dbReference type="Pfam" id="PF13692">
    <property type="entry name" value="Glyco_trans_1_4"/>
    <property type="match status" value="1"/>
</dbReference>
<dbReference type="GO" id="GO:0016757">
    <property type="term" value="F:glycosyltransferase activity"/>
    <property type="evidence" value="ECO:0007669"/>
    <property type="project" value="UniProtKB-KW"/>
</dbReference>
<dbReference type="SUPFAM" id="SSF53756">
    <property type="entry name" value="UDP-Glycosyltransferase/glycogen phosphorylase"/>
    <property type="match status" value="1"/>
</dbReference>
<evidence type="ECO:0000256" key="1">
    <source>
        <dbReference type="ARBA" id="ARBA00022676"/>
    </source>
</evidence>
<evidence type="ECO:0000313" key="4">
    <source>
        <dbReference type="EMBL" id="MFB9378757.1"/>
    </source>
</evidence>
<dbReference type="Pfam" id="PF13439">
    <property type="entry name" value="Glyco_transf_4"/>
    <property type="match status" value="1"/>
</dbReference>
<keyword evidence="1 4" id="KW-0328">Glycosyltransferase</keyword>
<name>A0ABV5LXD4_9ACTN</name>
<dbReference type="CDD" id="cd03801">
    <property type="entry name" value="GT4_PimA-like"/>
    <property type="match status" value="1"/>
</dbReference>
<dbReference type="RefSeq" id="WP_380140318.1">
    <property type="nucleotide sequence ID" value="NZ_JBHLUI010000013.1"/>
</dbReference>
<evidence type="ECO:0000259" key="3">
    <source>
        <dbReference type="Pfam" id="PF13439"/>
    </source>
</evidence>
<evidence type="ECO:0000313" key="5">
    <source>
        <dbReference type="Proteomes" id="UP001589748"/>
    </source>
</evidence>
<dbReference type="PANTHER" id="PTHR12526:SF600">
    <property type="entry name" value="GLYCOSYL TRANSFERASE GROUP 1"/>
    <property type="match status" value="1"/>
</dbReference>
<dbReference type="EC" id="2.4.-.-" evidence="4"/>
<gene>
    <name evidence="4" type="ORF">ACFFVI_17480</name>
</gene>
<keyword evidence="2 4" id="KW-0808">Transferase</keyword>
<comment type="caution">
    <text evidence="4">The sequence shown here is derived from an EMBL/GenBank/DDBJ whole genome shotgun (WGS) entry which is preliminary data.</text>
</comment>
<dbReference type="Gene3D" id="3.40.50.2000">
    <property type="entry name" value="Glycogen Phosphorylase B"/>
    <property type="match status" value="2"/>
</dbReference>